<evidence type="ECO:0000256" key="1">
    <source>
        <dbReference type="SAM" id="Phobius"/>
    </source>
</evidence>
<keyword evidence="1" id="KW-0472">Membrane</keyword>
<dbReference type="AlphaFoldDB" id="A0A0S3S4R6"/>
<evidence type="ECO:0000313" key="2">
    <source>
        <dbReference type="EMBL" id="BAT87846.1"/>
    </source>
</evidence>
<evidence type="ECO:0000313" key="3">
    <source>
        <dbReference type="Proteomes" id="UP000291084"/>
    </source>
</evidence>
<accession>A0A0S3S4R6</accession>
<dbReference type="EMBL" id="AP015038">
    <property type="protein sequence ID" value="BAT87846.1"/>
    <property type="molecule type" value="Genomic_DNA"/>
</dbReference>
<protein>
    <submittedName>
        <fullName evidence="2">Uncharacterized protein</fullName>
    </submittedName>
</protein>
<keyword evidence="1" id="KW-1133">Transmembrane helix</keyword>
<proteinExistence type="predicted"/>
<name>A0A0S3S4R6_PHAAN</name>
<keyword evidence="3" id="KW-1185">Reference proteome</keyword>
<feature type="transmembrane region" description="Helical" evidence="1">
    <location>
        <begin position="71"/>
        <end position="92"/>
    </location>
</feature>
<reference evidence="2 3" key="1">
    <citation type="journal article" date="2015" name="Sci. Rep.">
        <title>The power of single molecule real-time sequencing technology in the de novo assembly of a eukaryotic genome.</title>
        <authorList>
            <person name="Sakai H."/>
            <person name="Naito K."/>
            <person name="Ogiso-Tanaka E."/>
            <person name="Takahashi Y."/>
            <person name="Iseki K."/>
            <person name="Muto C."/>
            <person name="Satou K."/>
            <person name="Teruya K."/>
            <person name="Shiroma A."/>
            <person name="Shimoji M."/>
            <person name="Hirano T."/>
            <person name="Itoh T."/>
            <person name="Kaga A."/>
            <person name="Tomooka N."/>
        </authorList>
    </citation>
    <scope>NUCLEOTIDE SEQUENCE [LARGE SCALE GENOMIC DNA]</scope>
    <source>
        <strain evidence="3">cv. Shumari</strain>
    </source>
</reference>
<sequence>MDHWFLLRYEGCKDIFTFGHGLSSLFAMLIPQHVNLGNPENMLLTTFLVKLGNPLTLTHFSATTVSDPSSLISFIILGNIVTSIHTFTYTMML</sequence>
<gene>
    <name evidence="2" type="primary">Vigan.05G126000</name>
    <name evidence="2" type="ORF">VIGAN_05126000</name>
</gene>
<dbReference type="Proteomes" id="UP000291084">
    <property type="component" value="Chromosome 5"/>
</dbReference>
<keyword evidence="1" id="KW-0812">Transmembrane</keyword>
<organism evidence="2 3">
    <name type="scientific">Vigna angularis var. angularis</name>
    <dbReference type="NCBI Taxonomy" id="157739"/>
    <lineage>
        <taxon>Eukaryota</taxon>
        <taxon>Viridiplantae</taxon>
        <taxon>Streptophyta</taxon>
        <taxon>Embryophyta</taxon>
        <taxon>Tracheophyta</taxon>
        <taxon>Spermatophyta</taxon>
        <taxon>Magnoliopsida</taxon>
        <taxon>eudicotyledons</taxon>
        <taxon>Gunneridae</taxon>
        <taxon>Pentapetalae</taxon>
        <taxon>rosids</taxon>
        <taxon>fabids</taxon>
        <taxon>Fabales</taxon>
        <taxon>Fabaceae</taxon>
        <taxon>Papilionoideae</taxon>
        <taxon>50 kb inversion clade</taxon>
        <taxon>NPAAA clade</taxon>
        <taxon>indigoferoid/millettioid clade</taxon>
        <taxon>Phaseoleae</taxon>
        <taxon>Vigna</taxon>
    </lineage>
</organism>